<organism evidence="1 2">
    <name type="scientific">Roseburia inulinivorans</name>
    <dbReference type="NCBI Taxonomy" id="360807"/>
    <lineage>
        <taxon>Bacteria</taxon>
        <taxon>Bacillati</taxon>
        <taxon>Bacillota</taxon>
        <taxon>Clostridia</taxon>
        <taxon>Lachnospirales</taxon>
        <taxon>Lachnospiraceae</taxon>
        <taxon>Roseburia</taxon>
    </lineage>
</organism>
<reference evidence="1 2" key="1">
    <citation type="submission" date="2018-08" db="EMBL/GenBank/DDBJ databases">
        <title>A genome reference for cultivated species of the human gut microbiota.</title>
        <authorList>
            <person name="Zou Y."/>
            <person name="Xue W."/>
            <person name="Luo G."/>
        </authorList>
    </citation>
    <scope>NUCLEOTIDE SEQUENCE [LARGE SCALE GENOMIC DNA]</scope>
    <source>
        <strain evidence="1 2">AM27-11</strain>
    </source>
</reference>
<protein>
    <recommendedName>
        <fullName evidence="3">Glycosyl transferase</fullName>
    </recommendedName>
</protein>
<sequence>MRNYFISWFYSEQANDESYYPSVGGSSSSAEFQYVYWRCIYVLYRSALITNRDIVTDWLFFTNVKNLPTVDGVDFGRFFEENQIQVIYLELTRKTPKDWYGAWRNQFYLFDVLEYLKNLEGNHLILDSDCVIAHSLQNLYQEIEREQVLTLPIDYSIEKDINGCSMEQMRQIYQKMFDTEYPKNLLYMGGEFIAMTSEAVSELLPIFYDVWAKDQKLYEQKEQKLNEEAHTLSLCYYRMGKVNELGRKYIRRIWTDMNLDQVKEGDDKLAIWHLPAEKKFGFAELFKRLKNRQNITPEELLRMSDRCMKLTATKEQRKRNWYVRYGKNKIKKLFIK</sequence>
<dbReference type="RefSeq" id="WP_118929727.1">
    <property type="nucleotide sequence ID" value="NZ_QSKW01000002.1"/>
</dbReference>
<dbReference type="AlphaFoldDB" id="A0A414LYS4"/>
<accession>A0A414LYS4</accession>
<name>A0A414LYS4_9FIRM</name>
<evidence type="ECO:0000313" key="1">
    <source>
        <dbReference type="EMBL" id="RHF00051.1"/>
    </source>
</evidence>
<gene>
    <name evidence="1" type="ORF">DW707_02275</name>
</gene>
<dbReference type="Proteomes" id="UP000286271">
    <property type="component" value="Unassembled WGS sequence"/>
</dbReference>
<evidence type="ECO:0008006" key="3">
    <source>
        <dbReference type="Google" id="ProtNLM"/>
    </source>
</evidence>
<comment type="caution">
    <text evidence="1">The sequence shown here is derived from an EMBL/GenBank/DDBJ whole genome shotgun (WGS) entry which is preliminary data.</text>
</comment>
<evidence type="ECO:0000313" key="2">
    <source>
        <dbReference type="Proteomes" id="UP000286271"/>
    </source>
</evidence>
<dbReference type="EMBL" id="QSKW01000002">
    <property type="protein sequence ID" value="RHF00051.1"/>
    <property type="molecule type" value="Genomic_DNA"/>
</dbReference>
<proteinExistence type="predicted"/>